<dbReference type="Proteomes" id="UP001157069">
    <property type="component" value="Unassembled WGS sequence"/>
</dbReference>
<accession>A0ABQ6JNP7</accession>
<dbReference type="Pfam" id="PF14329">
    <property type="entry name" value="DUF4386"/>
    <property type="match status" value="1"/>
</dbReference>
<comment type="caution">
    <text evidence="2">The sequence shown here is derived from an EMBL/GenBank/DDBJ whole genome shotgun (WGS) entry which is preliminary data.</text>
</comment>
<name>A0ABQ6JNP7_9MICO</name>
<keyword evidence="1" id="KW-0812">Transmembrane</keyword>
<evidence type="ECO:0000256" key="1">
    <source>
        <dbReference type="SAM" id="Phobius"/>
    </source>
</evidence>
<evidence type="ECO:0000313" key="2">
    <source>
        <dbReference type="EMBL" id="GMA89922.1"/>
    </source>
</evidence>
<keyword evidence="3" id="KW-1185">Reference proteome</keyword>
<organism evidence="2 3">
    <name type="scientific">Homoserinibacter gongjuensis</name>
    <dbReference type="NCBI Taxonomy" id="1162968"/>
    <lineage>
        <taxon>Bacteria</taxon>
        <taxon>Bacillati</taxon>
        <taxon>Actinomycetota</taxon>
        <taxon>Actinomycetes</taxon>
        <taxon>Micrococcales</taxon>
        <taxon>Microbacteriaceae</taxon>
        <taxon>Homoserinibacter</taxon>
    </lineage>
</organism>
<dbReference type="EMBL" id="BSVA01000001">
    <property type="protein sequence ID" value="GMA89922.1"/>
    <property type="molecule type" value="Genomic_DNA"/>
</dbReference>
<feature type="transmembrane region" description="Helical" evidence="1">
    <location>
        <begin position="14"/>
        <end position="38"/>
    </location>
</feature>
<evidence type="ECO:0000313" key="3">
    <source>
        <dbReference type="Proteomes" id="UP001157069"/>
    </source>
</evidence>
<sequence>MGLFAVSTARMPRVLGWALIVGGVGYVLSALLAAVPMLAPLGEALAYLASVGELWIIGYLLSIGIRPARGALTS</sequence>
<dbReference type="InterPro" id="IPR025495">
    <property type="entry name" value="DUF4386"/>
</dbReference>
<keyword evidence="1" id="KW-1133">Transmembrane helix</keyword>
<keyword evidence="1" id="KW-0472">Membrane</keyword>
<proteinExistence type="predicted"/>
<reference evidence="3" key="1">
    <citation type="journal article" date="2019" name="Int. J. Syst. Evol. Microbiol.">
        <title>The Global Catalogue of Microorganisms (GCM) 10K type strain sequencing project: providing services to taxonomists for standard genome sequencing and annotation.</title>
        <authorList>
            <consortium name="The Broad Institute Genomics Platform"/>
            <consortium name="The Broad Institute Genome Sequencing Center for Infectious Disease"/>
            <person name="Wu L."/>
            <person name="Ma J."/>
        </authorList>
    </citation>
    <scope>NUCLEOTIDE SEQUENCE [LARGE SCALE GENOMIC DNA]</scope>
    <source>
        <strain evidence="3">NBRC 108755</strain>
    </source>
</reference>
<evidence type="ECO:0008006" key="4">
    <source>
        <dbReference type="Google" id="ProtNLM"/>
    </source>
</evidence>
<gene>
    <name evidence="2" type="ORF">GCM10025869_04510</name>
</gene>
<protein>
    <recommendedName>
        <fullName evidence="4">DUF4386 domain-containing protein</fullName>
    </recommendedName>
</protein>
<feature type="transmembrane region" description="Helical" evidence="1">
    <location>
        <begin position="44"/>
        <end position="65"/>
    </location>
</feature>